<evidence type="ECO:0000256" key="1">
    <source>
        <dbReference type="ARBA" id="ARBA00005939"/>
    </source>
</evidence>
<dbReference type="Pfam" id="PF07324">
    <property type="entry name" value="DGCR6"/>
    <property type="match status" value="1"/>
</dbReference>
<dbReference type="EMBL" id="GEFH01003740">
    <property type="protein sequence ID" value="JAP64841.1"/>
    <property type="molecule type" value="mRNA"/>
</dbReference>
<accession>A0A131XGI1</accession>
<dbReference type="PANTHER" id="PTHR13054:SF2">
    <property type="entry name" value="PROTEIN DGCR6"/>
    <property type="match status" value="1"/>
</dbReference>
<evidence type="ECO:0008006" key="3">
    <source>
        <dbReference type="Google" id="ProtNLM"/>
    </source>
</evidence>
<dbReference type="PANTHER" id="PTHR13054">
    <property type="entry name" value="DIGEORGE SYNDROME CRITICAL REGION 6 DGCR6 FAMILY MEMBER"/>
    <property type="match status" value="1"/>
</dbReference>
<reference evidence="2" key="1">
    <citation type="journal article" date="2017" name="Ticks Tick Borne Dis.">
        <title>An insight into the sialome of Hyalomma excavatum.</title>
        <authorList>
            <person name="Ribeiro J.M."/>
            <person name="Slovak M."/>
            <person name="Francischetti I.M."/>
        </authorList>
    </citation>
    <scope>NUCLEOTIDE SEQUENCE</scope>
    <source>
        <strain evidence="2">Samish</strain>
        <tissue evidence="2">Salivary glands</tissue>
    </source>
</reference>
<dbReference type="AlphaFoldDB" id="A0A131XGI1"/>
<proteinExistence type="evidence at transcript level"/>
<organism evidence="2">
    <name type="scientific">Hyalomma excavatum</name>
    <dbReference type="NCBI Taxonomy" id="257692"/>
    <lineage>
        <taxon>Eukaryota</taxon>
        <taxon>Metazoa</taxon>
        <taxon>Ecdysozoa</taxon>
        <taxon>Arthropoda</taxon>
        <taxon>Chelicerata</taxon>
        <taxon>Arachnida</taxon>
        <taxon>Acari</taxon>
        <taxon>Parasitiformes</taxon>
        <taxon>Ixodida</taxon>
        <taxon>Ixodoidea</taxon>
        <taxon>Ixodidae</taxon>
        <taxon>Hyalomminae</taxon>
        <taxon>Hyalomma</taxon>
    </lineage>
</organism>
<sequence length="222" mass="24943">MNNYLTHCGPLSRAGTSASSVGLSNVGNVLIDDLAKKERLQQRHYALFNELQQMAKDVPLNCQQRLPYELLSSLANSLLDGTVFEIVRGLKDIQMMEEQSLLETRRTVVKSHAETKAELIRRQKEQKEALLSAGGQSPDFIDMAQEKETKALDQMHKEELIRVDMKIITQLDQLVSEQQVVLEKAGVPGFFVTNSPMEISIQMQLLKFIARLADSALFTSPL</sequence>
<comment type="similarity">
    <text evidence="1">Belongs to the gonadal family.</text>
</comment>
<protein>
    <recommendedName>
        <fullName evidence="3">Protein DGCR6</fullName>
    </recommendedName>
</protein>
<name>A0A131XGI1_9ACAR</name>
<dbReference type="InterPro" id="IPR010849">
    <property type="entry name" value="Gonadal"/>
</dbReference>
<evidence type="ECO:0000313" key="2">
    <source>
        <dbReference type="EMBL" id="JAP64841.1"/>
    </source>
</evidence>